<dbReference type="KEGG" id="rer:RER_22880"/>
<name>C0ZXB1_RHOE4</name>
<dbReference type="AlphaFoldDB" id="C0ZXB1"/>
<protein>
    <submittedName>
        <fullName evidence="1">Uncharacterized protein</fullName>
    </submittedName>
</protein>
<dbReference type="Proteomes" id="UP000002204">
    <property type="component" value="Chromosome"/>
</dbReference>
<dbReference type="HOGENOM" id="CLU_3065631_0_0_11"/>
<proteinExistence type="predicted"/>
<sequence length="53" mass="5945">MAEMSEHIDGVNKCRMNVEGTRIRIDCYRDGEHVYGGLHPIELLSTTLAGVKK</sequence>
<accession>C0ZXB1</accession>
<reference evidence="1 2" key="2">
    <citation type="journal article" date="2006" name="Environ. Microbiol.">
        <title>Sequence analysis of three plasmids harboured in Rhodococcus erythropolis strain PR4.</title>
        <authorList>
            <person name="Sekine M."/>
            <person name="Tanikawa S."/>
            <person name="Omata S."/>
            <person name="Saito M."/>
            <person name="Fujisawa T."/>
            <person name="Tsukatani N."/>
            <person name="Tajima T."/>
            <person name="Sekigawa T."/>
            <person name="Kosugi H."/>
            <person name="Matsuo Y."/>
            <person name="Nishiko R."/>
            <person name="Imamura K."/>
            <person name="Ito M."/>
            <person name="Narita H."/>
            <person name="Tago S."/>
            <person name="Fujita N."/>
            <person name="Harayama S."/>
        </authorList>
    </citation>
    <scope>NUCLEOTIDE SEQUENCE [LARGE SCALE GENOMIC DNA]</scope>
    <source>
        <strain evidence="2">PR4 / NBRC 100887</strain>
    </source>
</reference>
<organism evidence="1 2">
    <name type="scientific">Rhodococcus erythropolis (strain PR4 / NBRC 100887)</name>
    <dbReference type="NCBI Taxonomy" id="234621"/>
    <lineage>
        <taxon>Bacteria</taxon>
        <taxon>Bacillati</taxon>
        <taxon>Actinomycetota</taxon>
        <taxon>Actinomycetes</taxon>
        <taxon>Mycobacteriales</taxon>
        <taxon>Nocardiaceae</taxon>
        <taxon>Rhodococcus</taxon>
        <taxon>Rhodococcus erythropolis group</taxon>
    </lineage>
</organism>
<evidence type="ECO:0000313" key="2">
    <source>
        <dbReference type="Proteomes" id="UP000002204"/>
    </source>
</evidence>
<reference evidence="2" key="1">
    <citation type="submission" date="2005-03" db="EMBL/GenBank/DDBJ databases">
        <title>Comparison of the complete genome sequences of Rhodococcus erythropolis PR4 and Rhodococcus opacus B4.</title>
        <authorList>
            <person name="Takarada H."/>
            <person name="Sekine M."/>
            <person name="Hosoyama A."/>
            <person name="Yamada R."/>
            <person name="Fujisawa T."/>
            <person name="Omata S."/>
            <person name="Shimizu A."/>
            <person name="Tsukatani N."/>
            <person name="Tanikawa S."/>
            <person name="Fujita N."/>
            <person name="Harayama S."/>
        </authorList>
    </citation>
    <scope>NUCLEOTIDE SEQUENCE [LARGE SCALE GENOMIC DNA]</scope>
    <source>
        <strain evidence="2">PR4 / NBRC 100887</strain>
    </source>
</reference>
<evidence type="ECO:0000313" key="1">
    <source>
        <dbReference type="EMBL" id="BAH32996.1"/>
    </source>
</evidence>
<gene>
    <name evidence="1" type="ordered locus">RER_22880</name>
</gene>
<dbReference type="EMBL" id="AP008957">
    <property type="protein sequence ID" value="BAH32996.1"/>
    <property type="molecule type" value="Genomic_DNA"/>
</dbReference>